<evidence type="ECO:0000259" key="2">
    <source>
        <dbReference type="SMART" id="SM00906"/>
    </source>
</evidence>
<dbReference type="InterPro" id="IPR050797">
    <property type="entry name" value="Carb_Metab_Trans_Reg"/>
</dbReference>
<dbReference type="GeneID" id="54280403"/>
<accession>A0A6A5X6Q3</accession>
<name>A0A6A5X6Q3_9PLEO</name>
<organism evidence="3 4">
    <name type="scientific">Aaosphaeria arxii CBS 175.79</name>
    <dbReference type="NCBI Taxonomy" id="1450172"/>
    <lineage>
        <taxon>Eukaryota</taxon>
        <taxon>Fungi</taxon>
        <taxon>Dikarya</taxon>
        <taxon>Ascomycota</taxon>
        <taxon>Pezizomycotina</taxon>
        <taxon>Dothideomycetes</taxon>
        <taxon>Pleosporomycetidae</taxon>
        <taxon>Pleosporales</taxon>
        <taxon>Pleosporales incertae sedis</taxon>
        <taxon>Aaosphaeria</taxon>
    </lineage>
</organism>
<evidence type="ECO:0000313" key="3">
    <source>
        <dbReference type="EMBL" id="KAF2008464.1"/>
    </source>
</evidence>
<dbReference type="GO" id="GO:0001080">
    <property type="term" value="P:nitrogen catabolite activation of transcription from RNA polymerase II promoter"/>
    <property type="evidence" value="ECO:0007669"/>
    <property type="project" value="TreeGrafter"/>
</dbReference>
<dbReference type="GO" id="GO:0006351">
    <property type="term" value="P:DNA-templated transcription"/>
    <property type="evidence" value="ECO:0007669"/>
    <property type="project" value="InterPro"/>
</dbReference>
<dbReference type="PANTHER" id="PTHR31668">
    <property type="entry name" value="GLUCOSE TRANSPORT TRANSCRIPTION REGULATOR RGT1-RELATED-RELATED"/>
    <property type="match status" value="1"/>
</dbReference>
<dbReference type="SMART" id="SM00906">
    <property type="entry name" value="Fungal_trans"/>
    <property type="match status" value="1"/>
</dbReference>
<feature type="non-terminal residue" evidence="3">
    <location>
        <position position="1"/>
    </location>
</feature>
<feature type="non-terminal residue" evidence="3">
    <location>
        <position position="538"/>
    </location>
</feature>
<keyword evidence="1" id="KW-0539">Nucleus</keyword>
<dbReference type="AlphaFoldDB" id="A0A6A5X6Q3"/>
<dbReference type="GO" id="GO:0008270">
    <property type="term" value="F:zinc ion binding"/>
    <property type="evidence" value="ECO:0007669"/>
    <property type="project" value="InterPro"/>
</dbReference>
<proteinExistence type="predicted"/>
<feature type="domain" description="Xylanolytic transcriptional activator regulatory" evidence="2">
    <location>
        <begin position="181"/>
        <end position="254"/>
    </location>
</feature>
<protein>
    <recommendedName>
        <fullName evidence="2">Xylanolytic transcriptional activator regulatory domain-containing protein</fullName>
    </recommendedName>
</protein>
<dbReference type="CDD" id="cd12148">
    <property type="entry name" value="fungal_TF_MHR"/>
    <property type="match status" value="1"/>
</dbReference>
<dbReference type="Pfam" id="PF04082">
    <property type="entry name" value="Fungal_trans"/>
    <property type="match status" value="1"/>
</dbReference>
<gene>
    <name evidence="3" type="ORF">BU24DRAFT_328513</name>
</gene>
<dbReference type="OrthoDB" id="3034343at2759"/>
<dbReference type="GO" id="GO:0005634">
    <property type="term" value="C:nucleus"/>
    <property type="evidence" value="ECO:0007669"/>
    <property type="project" value="TreeGrafter"/>
</dbReference>
<dbReference type="Proteomes" id="UP000799778">
    <property type="component" value="Unassembled WGS sequence"/>
</dbReference>
<evidence type="ECO:0000313" key="4">
    <source>
        <dbReference type="Proteomes" id="UP000799778"/>
    </source>
</evidence>
<dbReference type="InterPro" id="IPR007219">
    <property type="entry name" value="XnlR_reg_dom"/>
</dbReference>
<evidence type="ECO:0000256" key="1">
    <source>
        <dbReference type="ARBA" id="ARBA00023242"/>
    </source>
</evidence>
<dbReference type="RefSeq" id="XP_033376803.1">
    <property type="nucleotide sequence ID" value="XM_033523006.1"/>
</dbReference>
<dbReference type="EMBL" id="ML978083">
    <property type="protein sequence ID" value="KAF2008464.1"/>
    <property type="molecule type" value="Genomic_DNA"/>
</dbReference>
<reference evidence="3" key="1">
    <citation type="journal article" date="2020" name="Stud. Mycol.">
        <title>101 Dothideomycetes genomes: a test case for predicting lifestyles and emergence of pathogens.</title>
        <authorList>
            <person name="Haridas S."/>
            <person name="Albert R."/>
            <person name="Binder M."/>
            <person name="Bloem J."/>
            <person name="Labutti K."/>
            <person name="Salamov A."/>
            <person name="Andreopoulos B."/>
            <person name="Baker S."/>
            <person name="Barry K."/>
            <person name="Bills G."/>
            <person name="Bluhm B."/>
            <person name="Cannon C."/>
            <person name="Castanera R."/>
            <person name="Culley D."/>
            <person name="Daum C."/>
            <person name="Ezra D."/>
            <person name="Gonzalez J."/>
            <person name="Henrissat B."/>
            <person name="Kuo A."/>
            <person name="Liang C."/>
            <person name="Lipzen A."/>
            <person name="Lutzoni F."/>
            <person name="Magnuson J."/>
            <person name="Mondo S."/>
            <person name="Nolan M."/>
            <person name="Ohm R."/>
            <person name="Pangilinan J."/>
            <person name="Park H.-J."/>
            <person name="Ramirez L."/>
            <person name="Alfaro M."/>
            <person name="Sun H."/>
            <person name="Tritt A."/>
            <person name="Yoshinaga Y."/>
            <person name="Zwiers L.-H."/>
            <person name="Turgeon B."/>
            <person name="Goodwin S."/>
            <person name="Spatafora J."/>
            <person name="Crous P."/>
            <person name="Grigoriev I."/>
        </authorList>
    </citation>
    <scope>NUCLEOTIDE SEQUENCE</scope>
    <source>
        <strain evidence="3">CBS 175.79</strain>
    </source>
</reference>
<keyword evidence="4" id="KW-1185">Reference proteome</keyword>
<sequence length="538" mass="60125">LLAPHLADDIDVVQRHISKFRTSEPDESQTYKTLLHDSKNPIVYLSVPRYRIGLRPEIGPGKEQLEIIEQIMGPFKREVIELYFNHIHHNFPILDDETCHTIRHGPIETVPRNLLCVIYANSAPNWRKSETLKMHARPDFYYIWNKAISAVLEDFLSPSLATISAALLDQAGRPSVSIMGNITLCGRNISLAQSFGLHRDPTKWEISENEKSTRVRLWWGVLIVDYWNSMAYGAPPHVRKGEYDVPLPTVESLLSPKATPFQKCATNCFVHLCSMSLVLGDLLSLVYRIGRDPVELSRKVETLRATINTLETQLPEWRASPNATGVSNLWFCFLSMRVLLSRVGIRAAVMLDDTSLEATRLDELRVSSSAVLDFLLHLRDAQFQDFWLPHAAHLLVLAVNVSLRCAVDTNDLAFRNTSIRRLERVMVHIQDAHDNYDWDIAKHCLERCSELVAKISRLVAREGGGAHAPVQVEADAAIAAPDVDVGGGGGDATTATAMGSGGFDDSAFLLSDVLDPNAFDFSWEALWETPSGIPNFTI</sequence>
<dbReference type="PANTHER" id="PTHR31668:SF10">
    <property type="entry name" value="ZN(II)2CYS6 TRANSCRIPTION FACTOR (EUROFUNG)"/>
    <property type="match status" value="1"/>
</dbReference>
<dbReference type="GO" id="GO:0003677">
    <property type="term" value="F:DNA binding"/>
    <property type="evidence" value="ECO:0007669"/>
    <property type="project" value="InterPro"/>
</dbReference>